<evidence type="ECO:0000313" key="1">
    <source>
        <dbReference type="EMBL" id="MDI9235219.1"/>
    </source>
</evidence>
<keyword evidence="2" id="KW-1185">Reference proteome</keyword>
<protein>
    <submittedName>
        <fullName evidence="1">Uncharacterized protein</fullName>
    </submittedName>
</protein>
<evidence type="ECO:0000313" key="2">
    <source>
        <dbReference type="Proteomes" id="UP001431902"/>
    </source>
</evidence>
<reference evidence="1" key="1">
    <citation type="submission" date="2023-05" db="EMBL/GenBank/DDBJ databases">
        <title>Limnohabitans sp. strain HM2-2 Genome sequencing and assembly.</title>
        <authorList>
            <person name="Jung Y."/>
        </authorList>
    </citation>
    <scope>NUCLEOTIDE SEQUENCE</scope>
    <source>
        <strain evidence="1">HM2-2</strain>
    </source>
</reference>
<dbReference type="Proteomes" id="UP001431902">
    <property type="component" value="Unassembled WGS sequence"/>
</dbReference>
<dbReference type="EMBL" id="JASGBH010000017">
    <property type="protein sequence ID" value="MDI9235219.1"/>
    <property type="molecule type" value="Genomic_DNA"/>
</dbReference>
<sequence>MNFANHKTVNSNDDVKFVSGFGSFHTNESDPQNPNKLLKPYEQVSWSHITAMIDTPDDCEKHKAQWVIPSTLMSRNST</sequence>
<organism evidence="1 2">
    <name type="scientific">Limnohabitans lacus</name>
    <dbReference type="NCBI Taxonomy" id="3045173"/>
    <lineage>
        <taxon>Bacteria</taxon>
        <taxon>Pseudomonadati</taxon>
        <taxon>Pseudomonadota</taxon>
        <taxon>Betaproteobacteria</taxon>
        <taxon>Burkholderiales</taxon>
        <taxon>Comamonadaceae</taxon>
        <taxon>Limnohabitans</taxon>
    </lineage>
</organism>
<proteinExistence type="predicted"/>
<accession>A0ABT6XBA0</accession>
<comment type="caution">
    <text evidence="1">The sequence shown here is derived from an EMBL/GenBank/DDBJ whole genome shotgun (WGS) entry which is preliminary data.</text>
</comment>
<gene>
    <name evidence="1" type="ORF">QLQ16_15380</name>
</gene>
<dbReference type="RefSeq" id="WP_283225550.1">
    <property type="nucleotide sequence ID" value="NZ_JASGBH010000017.1"/>
</dbReference>
<name>A0ABT6XBA0_9BURK</name>